<dbReference type="EMBL" id="LAZR01062875">
    <property type="protein sequence ID" value="KKK60629.1"/>
    <property type="molecule type" value="Genomic_DNA"/>
</dbReference>
<feature type="transmembrane region" description="Helical" evidence="1">
    <location>
        <begin position="76"/>
        <end position="97"/>
    </location>
</feature>
<evidence type="ECO:0000313" key="2">
    <source>
        <dbReference type="EMBL" id="KKK60629.1"/>
    </source>
</evidence>
<accession>A0A0F8Z2F9</accession>
<comment type="caution">
    <text evidence="2">The sequence shown here is derived from an EMBL/GenBank/DDBJ whole genome shotgun (WGS) entry which is preliminary data.</text>
</comment>
<organism evidence="2">
    <name type="scientific">marine sediment metagenome</name>
    <dbReference type="NCBI Taxonomy" id="412755"/>
    <lineage>
        <taxon>unclassified sequences</taxon>
        <taxon>metagenomes</taxon>
        <taxon>ecological metagenomes</taxon>
    </lineage>
</organism>
<feature type="transmembrane region" description="Helical" evidence="1">
    <location>
        <begin position="44"/>
        <end position="64"/>
    </location>
</feature>
<keyword evidence="1" id="KW-0472">Membrane</keyword>
<keyword evidence="1" id="KW-1133">Transmembrane helix</keyword>
<reference evidence="2" key="1">
    <citation type="journal article" date="2015" name="Nature">
        <title>Complex archaea that bridge the gap between prokaryotes and eukaryotes.</title>
        <authorList>
            <person name="Spang A."/>
            <person name="Saw J.H."/>
            <person name="Jorgensen S.L."/>
            <person name="Zaremba-Niedzwiedzka K."/>
            <person name="Martijn J."/>
            <person name="Lind A.E."/>
            <person name="van Eijk R."/>
            <person name="Schleper C."/>
            <person name="Guy L."/>
            <person name="Ettema T.J."/>
        </authorList>
    </citation>
    <scope>NUCLEOTIDE SEQUENCE</scope>
</reference>
<proteinExistence type="predicted"/>
<dbReference type="AlphaFoldDB" id="A0A0F8Z2F9"/>
<protein>
    <recommendedName>
        <fullName evidence="3">DUF4282 domain-containing protein</fullName>
    </recommendedName>
</protein>
<evidence type="ECO:0000256" key="1">
    <source>
        <dbReference type="SAM" id="Phobius"/>
    </source>
</evidence>
<sequence length="110" mass="12268">MAGCMGRSLLVRSLRRRGRTWRLSTLQPHLDLLSSLLSNSHKVAIMKLFIYIIIIWVIVAGIIGSETLASNPQQSLAGVILAYVIPFIVIGVCVWLIDRGIYWAVYQGSK</sequence>
<name>A0A0F8Z2F9_9ZZZZ</name>
<evidence type="ECO:0008006" key="3">
    <source>
        <dbReference type="Google" id="ProtNLM"/>
    </source>
</evidence>
<gene>
    <name evidence="2" type="ORF">LCGC14_3022460</name>
</gene>
<keyword evidence="1" id="KW-0812">Transmembrane</keyword>